<evidence type="ECO:0008006" key="3">
    <source>
        <dbReference type="Google" id="ProtNLM"/>
    </source>
</evidence>
<comment type="caution">
    <text evidence="1">The sequence shown here is derived from an EMBL/GenBank/DDBJ whole genome shotgun (WGS) entry which is preliminary data.</text>
</comment>
<evidence type="ECO:0000313" key="2">
    <source>
        <dbReference type="Proteomes" id="UP001230426"/>
    </source>
</evidence>
<proteinExistence type="predicted"/>
<keyword evidence="2" id="KW-1185">Reference proteome</keyword>
<dbReference type="SUPFAM" id="SSF51197">
    <property type="entry name" value="Clavaminate synthase-like"/>
    <property type="match status" value="1"/>
</dbReference>
<reference evidence="1 2" key="1">
    <citation type="submission" date="2023-07" db="EMBL/GenBank/DDBJ databases">
        <title>Sequencing the genomes of 1000 actinobacteria strains.</title>
        <authorList>
            <person name="Klenk H.-P."/>
        </authorList>
    </citation>
    <scope>NUCLEOTIDE SEQUENCE [LARGE SCALE GENOMIC DNA]</scope>
    <source>
        <strain evidence="1 2">DSM 44109</strain>
    </source>
</reference>
<dbReference type="EMBL" id="JAUSRB010000002">
    <property type="protein sequence ID" value="MDP9863624.1"/>
    <property type="molecule type" value="Genomic_DNA"/>
</dbReference>
<dbReference type="Proteomes" id="UP001230426">
    <property type="component" value="Unassembled WGS sequence"/>
</dbReference>
<organism evidence="1 2">
    <name type="scientific">Streptosporangium brasiliense</name>
    <dbReference type="NCBI Taxonomy" id="47480"/>
    <lineage>
        <taxon>Bacteria</taxon>
        <taxon>Bacillati</taxon>
        <taxon>Actinomycetota</taxon>
        <taxon>Actinomycetes</taxon>
        <taxon>Streptosporangiales</taxon>
        <taxon>Streptosporangiaceae</taxon>
        <taxon>Streptosporangium</taxon>
    </lineage>
</organism>
<evidence type="ECO:0000313" key="1">
    <source>
        <dbReference type="EMBL" id="MDP9863624.1"/>
    </source>
</evidence>
<accession>A0ABT9R316</accession>
<dbReference type="Gene3D" id="2.60.120.620">
    <property type="entry name" value="q2cbj1_9rhob like domain"/>
    <property type="match status" value="1"/>
</dbReference>
<protein>
    <recommendedName>
        <fullName evidence="3">Phytanoyl-CoA dioxygenase</fullName>
    </recommendedName>
</protein>
<gene>
    <name evidence="1" type="ORF">J2S55_002890</name>
</gene>
<name>A0ABT9R316_9ACTN</name>
<dbReference type="RefSeq" id="WP_306860673.1">
    <property type="nucleotide sequence ID" value="NZ_JAUSRB010000002.1"/>
</dbReference>
<sequence>MGAQVLTDEQIESFVSDGFIRLEGAFPKELAAQARDILWKQLGMDPDDPTTWTREVVRLGAQSDEPFVRSANTPALHAAYDQLVGPGRWRPIEQVGTFPVRFPGVRRPEEAEDYGWHIDASFLAAEAEAAGGPDWEGEQALVPPDYDKIFRCNTVSRGRSLLLLFLYSDTGDRDAPTLIRVGSHLDVPPLLEPYGPEGTYLKAGDVGAGRPLASATGEAGDVYLCHPFLVHTPVSNTGTRPRFMAQPSLQPVGELELTRADGRYSAVERAIRLGLGREDGRQRHGGASREDGR</sequence>